<sequence length="438" mass="49440">MAAKHLEVTVPGPPGPTRYQLWFIGGNEVGAFLMEAFQSASELPGRFSGRGYHKPEIDALKQNWANLQDDEERARFKDDKAAFVTENRKVSCKDKRSEEVYKLKKERLEAIEVRPRQEGFGEVLNYMQYSDLAGLKRMSSVNRPSKLTEKGTESGWNLIRTSIVQYMTPFRNKYIREQAEILETPTREATPVVDPFEIMPKTRLEHFESSLDVYHRANSPRTSSSDCQPGFFELATLPVMQAALLQDTSSDVVQEFQTSPVDLSSLIISWTDHHRNVFTELALLGLDAPYRGEELGMFDDHVAVTHAIISLGGFAPDTATHKDVEEAGISIGKRQVFNWQNAILHTIIDHPTEGLDIPSYWERLSPDDAVKAKALESALTQHNSAITTLFQNPLIVFGCEWCRWHGSIADLDIHLLSVHRILIPAISIELALQPRSKK</sequence>
<dbReference type="EMBL" id="ML145162">
    <property type="protein sequence ID" value="TBU55845.1"/>
    <property type="molecule type" value="Genomic_DNA"/>
</dbReference>
<gene>
    <name evidence="1" type="ORF">BD310DRAFT_908134</name>
</gene>
<proteinExistence type="predicted"/>
<keyword evidence="2" id="KW-1185">Reference proteome</keyword>
<accession>A0A4Q9PNU5</accession>
<evidence type="ECO:0000313" key="1">
    <source>
        <dbReference type="EMBL" id="TBU55845.1"/>
    </source>
</evidence>
<reference evidence="1 2" key="1">
    <citation type="submission" date="2019-01" db="EMBL/GenBank/DDBJ databases">
        <title>Draft genome sequences of three monokaryotic isolates of the white-rot basidiomycete fungus Dichomitus squalens.</title>
        <authorList>
            <consortium name="DOE Joint Genome Institute"/>
            <person name="Lopez S.C."/>
            <person name="Andreopoulos B."/>
            <person name="Pangilinan J."/>
            <person name="Lipzen A."/>
            <person name="Riley R."/>
            <person name="Ahrendt S."/>
            <person name="Ng V."/>
            <person name="Barry K."/>
            <person name="Daum C."/>
            <person name="Grigoriev I.V."/>
            <person name="Hilden K.S."/>
            <person name="Makela M.R."/>
            <person name="de Vries R.P."/>
        </authorList>
    </citation>
    <scope>NUCLEOTIDE SEQUENCE [LARGE SCALE GENOMIC DNA]</scope>
    <source>
        <strain evidence="1 2">CBS 464.89</strain>
    </source>
</reference>
<name>A0A4Q9PNU5_9APHY</name>
<organism evidence="1 2">
    <name type="scientific">Dichomitus squalens</name>
    <dbReference type="NCBI Taxonomy" id="114155"/>
    <lineage>
        <taxon>Eukaryota</taxon>
        <taxon>Fungi</taxon>
        <taxon>Dikarya</taxon>
        <taxon>Basidiomycota</taxon>
        <taxon>Agaricomycotina</taxon>
        <taxon>Agaricomycetes</taxon>
        <taxon>Polyporales</taxon>
        <taxon>Polyporaceae</taxon>
        <taxon>Dichomitus</taxon>
    </lineage>
</organism>
<evidence type="ECO:0000313" key="2">
    <source>
        <dbReference type="Proteomes" id="UP000292082"/>
    </source>
</evidence>
<protein>
    <submittedName>
        <fullName evidence="1">Uncharacterized protein</fullName>
    </submittedName>
</protein>
<dbReference type="Proteomes" id="UP000292082">
    <property type="component" value="Unassembled WGS sequence"/>
</dbReference>
<dbReference type="AlphaFoldDB" id="A0A4Q9PNU5"/>